<dbReference type="InterPro" id="IPR011251">
    <property type="entry name" value="Luciferase-like_dom"/>
</dbReference>
<dbReference type="EMBL" id="CP045737">
    <property type="protein sequence ID" value="QGG41531.1"/>
    <property type="molecule type" value="Genomic_DNA"/>
</dbReference>
<dbReference type="PANTHER" id="PTHR43244">
    <property type="match status" value="1"/>
</dbReference>
<dbReference type="Pfam" id="PF00296">
    <property type="entry name" value="Bac_luciferase"/>
    <property type="match status" value="1"/>
</dbReference>
<name>A0A5Q2MIE6_9ACTN</name>
<dbReference type="KEGG" id="aef:GEV26_09255"/>
<dbReference type="GO" id="GO:0016705">
    <property type="term" value="F:oxidoreductase activity, acting on paired donors, with incorporation or reduction of molecular oxygen"/>
    <property type="evidence" value="ECO:0007669"/>
    <property type="project" value="InterPro"/>
</dbReference>
<dbReference type="SUPFAM" id="SSF51679">
    <property type="entry name" value="Bacterial luciferase-like"/>
    <property type="match status" value="1"/>
</dbReference>
<dbReference type="RefSeq" id="WP_153652799.1">
    <property type="nucleotide sequence ID" value="NZ_CP045737.1"/>
</dbReference>
<dbReference type="EC" id="1.-.-.-" evidence="2"/>
<dbReference type="NCBIfam" id="TIGR03617">
    <property type="entry name" value="F420_MSMEG_2256"/>
    <property type="match status" value="1"/>
</dbReference>
<reference evidence="2 3" key="1">
    <citation type="submission" date="2019-11" db="EMBL/GenBank/DDBJ databases">
        <authorList>
            <person name="Li J."/>
        </authorList>
    </citation>
    <scope>NUCLEOTIDE SEQUENCE [LARGE SCALE GENOMIC DNA]</scope>
    <source>
        <strain evidence="2 3">MF47</strain>
    </source>
</reference>
<dbReference type="Proteomes" id="UP000392064">
    <property type="component" value="Chromosome"/>
</dbReference>
<dbReference type="Gene3D" id="3.20.20.30">
    <property type="entry name" value="Luciferase-like domain"/>
    <property type="match status" value="1"/>
</dbReference>
<sequence>MKVDISLHGELAGVPDLARSFEADGWDGVWTSEVDREPFLPLALAAANTDRVDIGTAIAVAFSRNPMTTAQVAWDLQRLSGGRMQLGLGSQIKPHIERRFSMPWSQPAARMREYVLALQAIWTSWQETTPLSFEGEFYTHTLMTPTFDPGPLPAGLPPVFVAAVGARMATVAGEVADGLLVHSFTTPRYLAEVLEPAIERGLRLGGRSRSDFTTRYQPFVVTGVDEESWGASARAARERIAFYGSTPAYRPVLDVHGWGELQPELQRLSKLGEWETMGTLIDDDILAAFAVVASPDDLPAAYARRVEGVADRISVPAESLGRETATAVREALAVL</sequence>
<dbReference type="PANTHER" id="PTHR43244:SF2">
    <property type="entry name" value="CONSERVED HYPOTHETICAL ALANINE AND PROLINE-RICH PROTEIN"/>
    <property type="match status" value="1"/>
</dbReference>
<protein>
    <submittedName>
        <fullName evidence="2">TIGR03617 family F420-dependent LLM class oxidoreductase</fullName>
        <ecNumber evidence="2">1.-.-.-</ecNumber>
    </submittedName>
</protein>
<dbReference type="InterPro" id="IPR036661">
    <property type="entry name" value="Luciferase-like_sf"/>
</dbReference>
<feature type="domain" description="Luciferase-like" evidence="1">
    <location>
        <begin position="10"/>
        <end position="311"/>
    </location>
</feature>
<organism evidence="2 3">
    <name type="scientific">Aeromicrobium yanjiei</name>
    <dbReference type="NCBI Taxonomy" id="2662028"/>
    <lineage>
        <taxon>Bacteria</taxon>
        <taxon>Bacillati</taxon>
        <taxon>Actinomycetota</taxon>
        <taxon>Actinomycetes</taxon>
        <taxon>Propionibacteriales</taxon>
        <taxon>Nocardioidaceae</taxon>
        <taxon>Aeromicrobium</taxon>
    </lineage>
</organism>
<evidence type="ECO:0000259" key="1">
    <source>
        <dbReference type="Pfam" id="PF00296"/>
    </source>
</evidence>
<gene>
    <name evidence="2" type="ORF">GEV26_09255</name>
</gene>
<accession>A0A5Q2MIE6</accession>
<evidence type="ECO:0000313" key="3">
    <source>
        <dbReference type="Proteomes" id="UP000392064"/>
    </source>
</evidence>
<dbReference type="InterPro" id="IPR050564">
    <property type="entry name" value="F420-G6PD/mer"/>
</dbReference>
<dbReference type="InterPro" id="IPR019919">
    <property type="entry name" value="Lucif-like_OxRdtase_MSMEG_2256"/>
</dbReference>
<dbReference type="CDD" id="cd01097">
    <property type="entry name" value="Tetrahydromethanopterin_reductase"/>
    <property type="match status" value="1"/>
</dbReference>
<keyword evidence="3" id="KW-1185">Reference proteome</keyword>
<keyword evidence="2" id="KW-0560">Oxidoreductase</keyword>
<proteinExistence type="predicted"/>
<dbReference type="AlphaFoldDB" id="A0A5Q2MIE6"/>
<evidence type="ECO:0000313" key="2">
    <source>
        <dbReference type="EMBL" id="QGG41531.1"/>
    </source>
</evidence>